<dbReference type="PANTHER" id="PTHR24559">
    <property type="entry name" value="TRANSPOSON TY3-I GAG-POL POLYPROTEIN"/>
    <property type="match status" value="1"/>
</dbReference>
<dbReference type="InterPro" id="IPR053134">
    <property type="entry name" value="RNA-dir_DNA_polymerase"/>
</dbReference>
<protein>
    <submittedName>
        <fullName evidence="1">Retrovirus-related Pol polyprotein from transposon 297</fullName>
    </submittedName>
</protein>
<sequence>MCVAFAEPFCPDCIAIISETSRVPTEISEIKQSFEFLKMISPDLDANQKRMLVDVLQEHSKAFKERKNGTPKITVKHRINTGDNLPVKQRAYRISPAEHRIIHDEVGNMLDRGIVQPSESPRSSPVILVRKRDNTWRFCVDYRRLNRIAKKDV</sequence>
<dbReference type="OrthoDB" id="425619at2759"/>
<dbReference type="EMBL" id="BMAO01022229">
    <property type="protein sequence ID" value="GFQ80461.1"/>
    <property type="molecule type" value="Genomic_DNA"/>
</dbReference>
<dbReference type="PANTHER" id="PTHR24559:SF444">
    <property type="entry name" value="REVERSE TRANSCRIPTASE DOMAIN-CONTAINING PROTEIN"/>
    <property type="match status" value="1"/>
</dbReference>
<dbReference type="Proteomes" id="UP000887116">
    <property type="component" value="Unassembled WGS sequence"/>
</dbReference>
<dbReference type="Gene3D" id="3.10.10.10">
    <property type="entry name" value="HIV Type 1 Reverse Transcriptase, subunit A, domain 1"/>
    <property type="match status" value="1"/>
</dbReference>
<dbReference type="AlphaFoldDB" id="A0A8X6KQJ0"/>
<keyword evidence="2" id="KW-1185">Reference proteome</keyword>
<dbReference type="GO" id="GO:0071897">
    <property type="term" value="P:DNA biosynthetic process"/>
    <property type="evidence" value="ECO:0007669"/>
    <property type="project" value="UniProtKB-ARBA"/>
</dbReference>
<evidence type="ECO:0000313" key="1">
    <source>
        <dbReference type="EMBL" id="GFQ80461.1"/>
    </source>
</evidence>
<proteinExistence type="predicted"/>
<gene>
    <name evidence="1" type="primary">pol_1475</name>
    <name evidence="1" type="ORF">TNCT_631131</name>
</gene>
<name>A0A8X6KQJ0_TRICU</name>
<accession>A0A8X6KQJ0</accession>
<organism evidence="1 2">
    <name type="scientific">Trichonephila clavata</name>
    <name type="common">Joro spider</name>
    <name type="synonym">Nephila clavata</name>
    <dbReference type="NCBI Taxonomy" id="2740835"/>
    <lineage>
        <taxon>Eukaryota</taxon>
        <taxon>Metazoa</taxon>
        <taxon>Ecdysozoa</taxon>
        <taxon>Arthropoda</taxon>
        <taxon>Chelicerata</taxon>
        <taxon>Arachnida</taxon>
        <taxon>Araneae</taxon>
        <taxon>Araneomorphae</taxon>
        <taxon>Entelegynae</taxon>
        <taxon>Araneoidea</taxon>
        <taxon>Nephilidae</taxon>
        <taxon>Trichonephila</taxon>
    </lineage>
</organism>
<dbReference type="InterPro" id="IPR043502">
    <property type="entry name" value="DNA/RNA_pol_sf"/>
</dbReference>
<dbReference type="SUPFAM" id="SSF56672">
    <property type="entry name" value="DNA/RNA polymerases"/>
    <property type="match status" value="1"/>
</dbReference>
<comment type="caution">
    <text evidence="1">The sequence shown here is derived from an EMBL/GenBank/DDBJ whole genome shotgun (WGS) entry which is preliminary data.</text>
</comment>
<evidence type="ECO:0000313" key="2">
    <source>
        <dbReference type="Proteomes" id="UP000887116"/>
    </source>
</evidence>
<reference evidence="1" key="1">
    <citation type="submission" date="2020-07" db="EMBL/GenBank/DDBJ databases">
        <title>Multicomponent nature underlies the extraordinary mechanical properties of spider dragline silk.</title>
        <authorList>
            <person name="Kono N."/>
            <person name="Nakamura H."/>
            <person name="Mori M."/>
            <person name="Yoshida Y."/>
            <person name="Ohtoshi R."/>
            <person name="Malay A.D."/>
            <person name="Moran D.A.P."/>
            <person name="Tomita M."/>
            <person name="Numata K."/>
            <person name="Arakawa K."/>
        </authorList>
    </citation>
    <scope>NUCLEOTIDE SEQUENCE</scope>
</reference>